<evidence type="ECO:0008006" key="3">
    <source>
        <dbReference type="Google" id="ProtNLM"/>
    </source>
</evidence>
<gene>
    <name evidence="1" type="ORF">CGZ91_01875</name>
</gene>
<organism evidence="1 2">
    <name type="scientific">Parenemella sanctibonifatiensis</name>
    <dbReference type="NCBI Taxonomy" id="2016505"/>
    <lineage>
        <taxon>Bacteria</taxon>
        <taxon>Bacillati</taxon>
        <taxon>Actinomycetota</taxon>
        <taxon>Actinomycetes</taxon>
        <taxon>Propionibacteriales</taxon>
        <taxon>Propionibacteriaceae</taxon>
        <taxon>Parenemella</taxon>
    </lineage>
</organism>
<accession>A0A255EM42</accession>
<evidence type="ECO:0000313" key="1">
    <source>
        <dbReference type="EMBL" id="OYN92280.1"/>
    </source>
</evidence>
<proteinExistence type="predicted"/>
<name>A0A255EM42_9ACTN</name>
<protein>
    <recommendedName>
        <fullName evidence="3">DUF218 domain-containing protein</fullName>
    </recommendedName>
</protein>
<evidence type="ECO:0000313" key="2">
    <source>
        <dbReference type="Proteomes" id="UP000216300"/>
    </source>
</evidence>
<dbReference type="Proteomes" id="UP000216300">
    <property type="component" value="Unassembled WGS sequence"/>
</dbReference>
<dbReference type="AlphaFoldDB" id="A0A255EM42"/>
<comment type="caution">
    <text evidence="1">The sequence shown here is derived from an EMBL/GenBank/DDBJ whole genome shotgun (WGS) entry which is preliminary data.</text>
</comment>
<dbReference type="EMBL" id="NMVJ01000001">
    <property type="protein sequence ID" value="OYN92280.1"/>
    <property type="molecule type" value="Genomic_DNA"/>
</dbReference>
<reference evidence="1 2" key="1">
    <citation type="submission" date="2017-07" db="EMBL/GenBank/DDBJ databases">
        <title>Draft whole genome sequences of clinical Proprionibacteriaceae strains.</title>
        <authorList>
            <person name="Bernier A.-M."/>
            <person name="Bernard K."/>
            <person name="Domingo M.-C."/>
        </authorList>
    </citation>
    <scope>NUCLEOTIDE SEQUENCE [LARGE SCALE GENOMIC DNA]</scope>
    <source>
        <strain evidence="1 2">NML 150081</strain>
    </source>
</reference>
<keyword evidence="2" id="KW-1185">Reference proteome</keyword>
<sequence length="175" mass="19078">MPRALVVLGALLLAWAVAAPTFFLTVRTSEDPRTEVLYVLGSEDRIDLGLAALDRGEAEVLVLSAADPQREVCRTGDHRGHLVLCPQPDPMTTQGEAIQLSELAAAYGWTDITVVTHRAHLRRTSILMGRCHDGPLRYRSDGVEFGWPIVVGQLVYETGAMVKTMVTPGCRQTLG</sequence>